<organism evidence="7 8">
    <name type="scientific">Limnoglobus roseus</name>
    <dbReference type="NCBI Taxonomy" id="2598579"/>
    <lineage>
        <taxon>Bacteria</taxon>
        <taxon>Pseudomonadati</taxon>
        <taxon>Planctomycetota</taxon>
        <taxon>Planctomycetia</taxon>
        <taxon>Gemmatales</taxon>
        <taxon>Gemmataceae</taxon>
        <taxon>Limnoglobus</taxon>
    </lineage>
</organism>
<feature type="domain" description="Calx-beta" evidence="6">
    <location>
        <begin position="486"/>
        <end position="584"/>
    </location>
</feature>
<dbReference type="OrthoDB" id="282736at2"/>
<dbReference type="GO" id="GO:0007154">
    <property type="term" value="P:cell communication"/>
    <property type="evidence" value="ECO:0007669"/>
    <property type="project" value="InterPro"/>
</dbReference>
<evidence type="ECO:0000256" key="5">
    <source>
        <dbReference type="ARBA" id="ARBA00023180"/>
    </source>
</evidence>
<reference evidence="8" key="1">
    <citation type="submission" date="2019-08" db="EMBL/GenBank/DDBJ databases">
        <title>Limnoglobus roseus gen. nov., sp. nov., a novel freshwater planctomycete with a giant genome from the family Gemmataceae.</title>
        <authorList>
            <person name="Kulichevskaya I.S."/>
            <person name="Naumoff D.G."/>
            <person name="Miroshnikov K."/>
            <person name="Ivanova A."/>
            <person name="Philippov D.A."/>
            <person name="Hakobyan A."/>
            <person name="Rijpstra I.C."/>
            <person name="Sinninghe Damste J.S."/>
            <person name="Liesack W."/>
            <person name="Dedysh S.N."/>
        </authorList>
    </citation>
    <scope>NUCLEOTIDE SEQUENCE [LARGE SCALE GENOMIC DNA]</scope>
    <source>
        <strain evidence="8">PX52</strain>
    </source>
</reference>
<keyword evidence="4" id="KW-0813">Transport</keyword>
<keyword evidence="2" id="KW-0677">Repeat</keyword>
<evidence type="ECO:0000256" key="1">
    <source>
        <dbReference type="ARBA" id="ARBA00022729"/>
    </source>
</evidence>
<keyword evidence="5" id="KW-0325">Glycoprotein</keyword>
<dbReference type="GO" id="GO:0016020">
    <property type="term" value="C:membrane"/>
    <property type="evidence" value="ECO:0007669"/>
    <property type="project" value="InterPro"/>
</dbReference>
<evidence type="ECO:0000259" key="6">
    <source>
        <dbReference type="SMART" id="SM00237"/>
    </source>
</evidence>
<dbReference type="InterPro" id="IPR003644">
    <property type="entry name" value="Calx_beta"/>
</dbReference>
<dbReference type="EMBL" id="CP042425">
    <property type="protein sequence ID" value="QEL17641.1"/>
    <property type="molecule type" value="Genomic_DNA"/>
</dbReference>
<dbReference type="Pfam" id="PF03160">
    <property type="entry name" value="Calx-beta"/>
    <property type="match status" value="8"/>
</dbReference>
<dbReference type="Pfam" id="PF17963">
    <property type="entry name" value="Big_9"/>
    <property type="match status" value="1"/>
</dbReference>
<dbReference type="Pfam" id="PF13517">
    <property type="entry name" value="FG-GAP_3"/>
    <property type="match status" value="1"/>
</dbReference>
<sequence>MSRSSRKLGSNRRIAKGRRPASPFAEFMGGLEERLTPAFSPTGLLSPTAAGTEAVAEVAAGTRLASVNTGDSALLNGLLTNLTGTGSGVSLSAVDYSGLVGGEVNLGSVLDNLRAQLSLATPEQALTANVNLSQLLTAAATAAQADGNVAVASSLGTLATNLGSLTGTVRLGDMFNIDLPAGGYNQASVNALDLLTGGVQLFNFQNVVATTAPVSLSGGVLGLGGVLNSVSLQAVVVEPPVFAVGPAGTQFSSAGVRLKLDVDLVDLNPNTSGLVAALSGLGNVTASLTLGQIQLYADIARGAGTIQAIDSISSAVTIRSTPGVANVYLGDVSDALLFNRSHAINPAADIGFGTVGSLNLRVAVPIIGTVLANVSAGVTVRSTALGVAAAPALNTFFAPFPGSATVGAGSGVVANFLSSLTAYLQVALSGSLGALLNPLVNGTILPIVQPIVGGALSPVLGTVLTGVVDPALSALGVGIGEMDVAVLGADLPDDVPTVSVGDVTAAEGNGGTAASFTVTLSAASTRTVTVNYATADGTATAGSDYAAAGGTVTFAPGETSKTITVAIVGDTTDEPDETFSVHLTGATNAAVATAVGTATLTDDDPPPAVSVGNTAAAENAGLPPVMTFTVTLSEASAKTVTVNYATADGTALAVVDYVPTSGTLTFLPGETSRTVTVFLIGDTLIESDESFTLTLSGPSNATLGTATGTGTIVNDDTGVAVAVSPAAVAEDAATGMAFTLTRTGVTAGPLTVVFTAGGLAAFGVDYAVSGADSFTAGLGTVTFAPGSATAVVTVTPTADGVVELNETVSLTVLPGIGYQPTGVAATGTIVNDDTPGVLVVQSGGTTAVTEGGAADTLAVSLTSQPLTAVTITLSTGSRITAGPAVLTFTPANWNVPQAVTVTAVDNNVYAGPAADAVAFTVLSTDPSYLAVTAASVPVAVTDNETVPTVSVGNATAVEGGVALFTISLSHPSETAVTVRVSTADGTATAGVDYLPVANQLVAIPAGQTAATFAVAVPGDGQYELTEAFSLALSSPTGATLGTATGTGTITDDDPVPTLSIAGATVNEATGTVTLTVTRFGASNVATTLSYTTADGTAVATGPGVGRPDYAATSGTLSFGPSAGADTRTITIPLVNDAVREGTERFFVNLSNATGATVANGQAVVNVIDDDPLPNLSVANVVTTEGAGSVTFTVTLTGATDSPVTVAYATADGTAVATSLLGTPDYVATSGVLTFNPAAAGMQTLTVTVPLVADPTREPTEAFSLSLFAPTNATLGAATATATVADDDNAPTVSVGNGTVAESTDGPAVLTFTVTLSAVSEETVTVDYATVDGTALADSDYEAARGTLTFLPGETTKTVTVSVYGDFEDEAAETLALTLSNPTNVTLGTATGTGTITDDDAAPVVTIANASAAEGNGGSVAITFTVRLSAPSGQMVTVDYATADGTALAGSDYTAASGTLTFAPGEVSKTLTVTVRGDALNEGAESFRVNLGSPTNATVGAASATGTIQNDDPPPSVSVAAATATEGDVGTAVMTFTVTLSAASGQTVTVNYATADGTAAAGSDYTATSGTLTFAPGETSKTVSVTVRADALNEANETLALTLSGPTNATLGAATAAGTILDNDPRPTATVGAVTAVEGTTAAFTVTLSAPSGQTVTVGYATTDGTARAGSRYTAAAGTLTFAPGETSKVVPVSIAASAAAEADGTFTLTLGNPTNATLGAAAMATGTIVSDDVPTGGADSYPATEGRPLVVAAPGVLANDVTGTVGRVELVAGPLHGTLALSPNGGFTYTPAADYNGPDAFTYRAINSNGPSAPVTVALSVAAVNDALRVTAGPDVSVPFAGGPQTVANWLTGTTDESGLPLTITVTADNPALFAVQPSIDSATGTLTFTPAPLASGTTGVTVTVNDGSTVQTETFRVTIAVPSRVNQNQFALVAVGSGPGRDDGVTVYTPDGKVAFSVAGDGQPGGTRAAVGDLDGDGSADVATVGGPGRAAVVSFVSGATGETMRTVTPFESSFKGGAFVAAADVNGDGAADVAVSADTTGGPRVVLYDGRTGDVMANFYGIADAAFRGGARVAFGDVNGDGINDLIVAAGTGGGPRVAVWDGASLRPGGTPTRLAPDFFAFEPTLRDGVFVAAGDVNGDGRADIIVGGGPSGSPRVQIFDGAALTAPQPTISVVANFFAADPSIRAGARVTAKDVDGDALIDVVVGVPSASGAVVKTYLGKDLRPGVTPSAQATFAPFADELTGVYVG</sequence>
<dbReference type="InterPro" id="IPR013519">
    <property type="entry name" value="Int_alpha_beta-p"/>
</dbReference>
<feature type="domain" description="Calx-beta" evidence="6">
    <location>
        <begin position="1391"/>
        <end position="1491"/>
    </location>
</feature>
<keyword evidence="3" id="KW-0106">Calcium</keyword>
<feature type="domain" description="Calx-beta" evidence="6">
    <location>
        <begin position="1503"/>
        <end position="1603"/>
    </location>
</feature>
<evidence type="ECO:0000256" key="3">
    <source>
        <dbReference type="ARBA" id="ARBA00022837"/>
    </source>
</evidence>
<feature type="domain" description="Calx-beta" evidence="6">
    <location>
        <begin position="1615"/>
        <end position="1711"/>
    </location>
</feature>
<protein>
    <submittedName>
        <fullName evidence="7">Calx-beta domain protein</fullName>
    </submittedName>
</protein>
<dbReference type="PANTHER" id="PTHR11878:SF65">
    <property type="entry name" value="NA_CA-EXCHANGE PROTEIN, ISOFORM G"/>
    <property type="match status" value="1"/>
</dbReference>
<keyword evidence="1" id="KW-0732">Signal</keyword>
<dbReference type="InterPro" id="IPR038081">
    <property type="entry name" value="CalX-like_sf"/>
</dbReference>
<dbReference type="SMART" id="SM00191">
    <property type="entry name" value="Int_alpha"/>
    <property type="match status" value="3"/>
</dbReference>
<feature type="domain" description="Calx-beta" evidence="6">
    <location>
        <begin position="936"/>
        <end position="1033"/>
    </location>
</feature>
<dbReference type="Gene3D" id="2.130.10.130">
    <property type="entry name" value="Integrin alpha, N-terminal"/>
    <property type="match status" value="1"/>
</dbReference>
<dbReference type="Gene3D" id="2.60.40.10">
    <property type="entry name" value="Immunoglobulins"/>
    <property type="match status" value="1"/>
</dbReference>
<evidence type="ECO:0000256" key="4">
    <source>
        <dbReference type="ARBA" id="ARBA00023065"/>
    </source>
</evidence>
<dbReference type="InterPro" id="IPR051171">
    <property type="entry name" value="CaCA"/>
</dbReference>
<feature type="domain" description="Calx-beta" evidence="6">
    <location>
        <begin position="1162"/>
        <end position="1267"/>
    </location>
</feature>
<dbReference type="GO" id="GO:0030001">
    <property type="term" value="P:metal ion transport"/>
    <property type="evidence" value="ECO:0007669"/>
    <property type="project" value="TreeGrafter"/>
</dbReference>
<feature type="domain" description="Calx-beta" evidence="6">
    <location>
        <begin position="598"/>
        <end position="696"/>
    </location>
</feature>
<dbReference type="PANTHER" id="PTHR11878">
    <property type="entry name" value="SODIUM/CALCIUM EXCHANGER"/>
    <property type="match status" value="1"/>
</dbReference>
<feature type="domain" description="Calx-beta" evidence="6">
    <location>
        <begin position="1279"/>
        <end position="1379"/>
    </location>
</feature>
<dbReference type="InterPro" id="IPR013517">
    <property type="entry name" value="FG-GAP"/>
</dbReference>
<gene>
    <name evidence="7" type="ORF">PX52LOC_04639</name>
</gene>
<dbReference type="Proteomes" id="UP000324974">
    <property type="component" value="Chromosome"/>
</dbReference>
<accession>A0A5C1AEF5</accession>
<proteinExistence type="predicted"/>
<evidence type="ECO:0000256" key="2">
    <source>
        <dbReference type="ARBA" id="ARBA00022737"/>
    </source>
</evidence>
<dbReference type="SUPFAM" id="SSF141072">
    <property type="entry name" value="CalX-like"/>
    <property type="match status" value="10"/>
</dbReference>
<dbReference type="InterPro" id="IPR028994">
    <property type="entry name" value="Integrin_alpha_N"/>
</dbReference>
<feature type="domain" description="Calx-beta" evidence="6">
    <location>
        <begin position="1045"/>
        <end position="1150"/>
    </location>
</feature>
<dbReference type="Gene3D" id="2.60.40.2030">
    <property type="match status" value="10"/>
</dbReference>
<dbReference type="RefSeq" id="WP_149112227.1">
    <property type="nucleotide sequence ID" value="NZ_CP042425.1"/>
</dbReference>
<dbReference type="SUPFAM" id="SSF69318">
    <property type="entry name" value="Integrin alpha N-terminal domain"/>
    <property type="match status" value="1"/>
</dbReference>
<name>A0A5C1AEF5_9BACT</name>
<dbReference type="KEGG" id="lrs:PX52LOC_04639"/>
<dbReference type="SMART" id="SM00237">
    <property type="entry name" value="Calx_beta"/>
    <property type="match status" value="9"/>
</dbReference>
<dbReference type="Gene3D" id="2.60.40.3440">
    <property type="match status" value="1"/>
</dbReference>
<keyword evidence="8" id="KW-1185">Reference proteome</keyword>
<keyword evidence="4" id="KW-0406">Ion transport</keyword>
<evidence type="ECO:0000313" key="8">
    <source>
        <dbReference type="Proteomes" id="UP000324974"/>
    </source>
</evidence>
<evidence type="ECO:0000313" key="7">
    <source>
        <dbReference type="EMBL" id="QEL17641.1"/>
    </source>
</evidence>
<dbReference type="InterPro" id="IPR013783">
    <property type="entry name" value="Ig-like_fold"/>
</dbReference>